<dbReference type="InterPro" id="IPR029058">
    <property type="entry name" value="AB_hydrolase_fold"/>
</dbReference>
<evidence type="ECO:0000256" key="4">
    <source>
        <dbReference type="SAM" id="Phobius"/>
    </source>
</evidence>
<dbReference type="PANTHER" id="PTHR33630:SF9">
    <property type="entry name" value="CUTINASE 4"/>
    <property type="match status" value="1"/>
</dbReference>
<dbReference type="Gene3D" id="3.40.50.1820">
    <property type="entry name" value="alpha/beta hydrolase"/>
    <property type="match status" value="1"/>
</dbReference>
<dbReference type="SMART" id="SM01110">
    <property type="entry name" value="Cutinase"/>
    <property type="match status" value="1"/>
</dbReference>
<feature type="transmembrane region" description="Helical" evidence="4">
    <location>
        <begin position="20"/>
        <end position="38"/>
    </location>
</feature>
<keyword evidence="4" id="KW-1133">Transmembrane helix</keyword>
<accession>A0AAE8SE07</accession>
<evidence type="ECO:0000256" key="2">
    <source>
        <dbReference type="ARBA" id="ARBA00023157"/>
    </source>
</evidence>
<dbReference type="Pfam" id="PF01083">
    <property type="entry name" value="Cutinase"/>
    <property type="match status" value="1"/>
</dbReference>
<evidence type="ECO:0000256" key="3">
    <source>
        <dbReference type="SAM" id="MobiDB-lite"/>
    </source>
</evidence>
<gene>
    <name evidence="5" type="ORF">FTOL_02088</name>
</gene>
<evidence type="ECO:0000313" key="6">
    <source>
        <dbReference type="Proteomes" id="UP001187734"/>
    </source>
</evidence>
<dbReference type="GO" id="GO:0052689">
    <property type="term" value="F:carboxylic ester hydrolase activity"/>
    <property type="evidence" value="ECO:0007669"/>
    <property type="project" value="UniProtKB-ARBA"/>
</dbReference>
<keyword evidence="2" id="KW-1015">Disulfide bond</keyword>
<evidence type="ECO:0000256" key="1">
    <source>
        <dbReference type="ARBA" id="ARBA00022801"/>
    </source>
</evidence>
<proteinExistence type="predicted"/>
<dbReference type="PANTHER" id="PTHR33630">
    <property type="entry name" value="CUTINASE RV1984C-RELATED-RELATED"/>
    <property type="match status" value="1"/>
</dbReference>
<name>A0AAE8SE07_9HYPO</name>
<keyword evidence="1" id="KW-0378">Hydrolase</keyword>
<reference evidence="5" key="1">
    <citation type="submission" date="2018-03" db="EMBL/GenBank/DDBJ databases">
        <authorList>
            <person name="Guldener U."/>
        </authorList>
    </citation>
    <scope>NUCLEOTIDE SEQUENCE</scope>
</reference>
<comment type="caution">
    <text evidence="5">The sequence shown here is derived from an EMBL/GenBank/DDBJ whole genome shotgun (WGS) entry which is preliminary data.</text>
</comment>
<dbReference type="Proteomes" id="UP001187734">
    <property type="component" value="Unassembled WGS sequence"/>
</dbReference>
<dbReference type="AlphaFoldDB" id="A0AAE8SE07"/>
<keyword evidence="4" id="KW-0812">Transmembrane</keyword>
<keyword evidence="6" id="KW-1185">Reference proteome</keyword>
<protein>
    <submittedName>
        <fullName evidence="5">Related to acetylxylan esterase</fullName>
    </submittedName>
</protein>
<sequence>MYSPGPSTPSLIFDYPPRPYNILLILQALTLLIGLVIAQGCDIPSNFTCVSGAHIIAVRGSLEPQGPGIIGAVAQQIMAVIPDSDMTSLRYPAIYEPYKPSQVEGVEALGLAIWQYAAFCPDTKMILLGYSQGAHIVADVMCGTSSVGFPATAPQPPIISSKIAAIVLMGDPSTTRGQPFHIGSSTGDGGPEEAA</sequence>
<feature type="region of interest" description="Disordered" evidence="3">
    <location>
        <begin position="174"/>
        <end position="195"/>
    </location>
</feature>
<dbReference type="SUPFAM" id="SSF53474">
    <property type="entry name" value="alpha/beta-Hydrolases"/>
    <property type="match status" value="1"/>
</dbReference>
<keyword evidence="4" id="KW-0472">Membrane</keyword>
<dbReference type="InterPro" id="IPR000675">
    <property type="entry name" value="Cutinase/axe"/>
</dbReference>
<organism evidence="5 6">
    <name type="scientific">Fusarium torulosum</name>
    <dbReference type="NCBI Taxonomy" id="33205"/>
    <lineage>
        <taxon>Eukaryota</taxon>
        <taxon>Fungi</taxon>
        <taxon>Dikarya</taxon>
        <taxon>Ascomycota</taxon>
        <taxon>Pezizomycotina</taxon>
        <taxon>Sordariomycetes</taxon>
        <taxon>Hypocreomycetidae</taxon>
        <taxon>Hypocreales</taxon>
        <taxon>Nectriaceae</taxon>
        <taxon>Fusarium</taxon>
    </lineage>
</organism>
<dbReference type="EMBL" id="ONZP01000057">
    <property type="protein sequence ID" value="SPJ72360.1"/>
    <property type="molecule type" value="Genomic_DNA"/>
</dbReference>
<evidence type="ECO:0000313" key="5">
    <source>
        <dbReference type="EMBL" id="SPJ72360.1"/>
    </source>
</evidence>